<dbReference type="Pfam" id="PF00173">
    <property type="entry name" value="Cyt-b5"/>
    <property type="match status" value="1"/>
</dbReference>
<evidence type="ECO:0000256" key="4">
    <source>
        <dbReference type="ARBA" id="ARBA00011881"/>
    </source>
</evidence>
<dbReference type="SUPFAM" id="SSF55856">
    <property type="entry name" value="Cytochrome b5-like heme/steroid binding domain"/>
    <property type="match status" value="1"/>
</dbReference>
<dbReference type="InterPro" id="IPR018506">
    <property type="entry name" value="Cyt_B5_heme-BS"/>
</dbReference>
<keyword evidence="5" id="KW-0813">Transport</keyword>
<dbReference type="InterPro" id="IPR037396">
    <property type="entry name" value="FMN_HAD"/>
</dbReference>
<dbReference type="GO" id="GO:0020037">
    <property type="term" value="F:heme binding"/>
    <property type="evidence" value="ECO:0007669"/>
    <property type="project" value="InterPro"/>
</dbReference>
<evidence type="ECO:0000256" key="18">
    <source>
        <dbReference type="ARBA" id="ARBA00068515"/>
    </source>
</evidence>
<keyword evidence="9" id="KW-0479">Metal-binding</keyword>
<dbReference type="InterPro" id="IPR013785">
    <property type="entry name" value="Aldolase_TIM"/>
</dbReference>
<evidence type="ECO:0000256" key="12">
    <source>
        <dbReference type="ARBA" id="ARBA00023004"/>
    </source>
</evidence>
<keyword evidence="10" id="KW-0809">Transit peptide</keyword>
<keyword evidence="8" id="KW-0288">FMN</keyword>
<keyword evidence="11" id="KW-0560">Oxidoreductase</keyword>
<keyword evidence="26" id="KW-1185">Reference proteome</keyword>
<dbReference type="GO" id="GO:0004460">
    <property type="term" value="F:L-lactate dehydrogenase (cytochrome) activity"/>
    <property type="evidence" value="ECO:0007669"/>
    <property type="project" value="UniProtKB-EC"/>
</dbReference>
<evidence type="ECO:0000259" key="23">
    <source>
        <dbReference type="PROSITE" id="PS50255"/>
    </source>
</evidence>
<evidence type="ECO:0000256" key="11">
    <source>
        <dbReference type="ARBA" id="ARBA00023002"/>
    </source>
</evidence>
<dbReference type="AlphaFoldDB" id="G0RZP5"/>
<evidence type="ECO:0000256" key="7">
    <source>
        <dbReference type="ARBA" id="ARBA00022630"/>
    </source>
</evidence>
<dbReference type="PANTHER" id="PTHR10578:SF82">
    <property type="entry name" value="CYTOCHROME B2, PUTATIVE (AFU_ORTHOLOGUE AFUA_1G07200)-RELATED"/>
    <property type="match status" value="1"/>
</dbReference>
<keyword evidence="7" id="KW-0285">Flavoprotein</keyword>
<dbReference type="KEGG" id="cthr:CTHT_0003700"/>
<comment type="catalytic activity">
    <reaction evidence="14">
        <text>(S)-lactate + 2 Fe(III)-[cytochrome c] = 2 Fe(II)-[cytochrome c] + pyruvate + 2 H(+)</text>
        <dbReference type="Rhea" id="RHEA:19909"/>
        <dbReference type="Rhea" id="RHEA-COMP:10350"/>
        <dbReference type="Rhea" id="RHEA-COMP:14399"/>
        <dbReference type="ChEBI" id="CHEBI:15361"/>
        <dbReference type="ChEBI" id="CHEBI:15378"/>
        <dbReference type="ChEBI" id="CHEBI:16651"/>
        <dbReference type="ChEBI" id="CHEBI:29033"/>
        <dbReference type="ChEBI" id="CHEBI:29034"/>
        <dbReference type="EC" id="1.1.2.3"/>
    </reaction>
    <physiologicalReaction direction="left-to-right" evidence="14">
        <dbReference type="Rhea" id="RHEA:19910"/>
    </physiologicalReaction>
</comment>
<evidence type="ECO:0000256" key="15">
    <source>
        <dbReference type="ARBA" id="ARBA00061137"/>
    </source>
</evidence>
<protein>
    <recommendedName>
        <fullName evidence="18">L-lactate dehydrogenase (cytochrome)</fullName>
        <ecNumber evidence="17">1.1.2.3</ecNumber>
    </recommendedName>
    <alternativeName>
        <fullName evidence="20">Cytochrome b2</fullName>
    </alternativeName>
    <alternativeName>
        <fullName evidence="19">Flavocytochrome b2</fullName>
    </alternativeName>
    <alternativeName>
        <fullName evidence="21">L-lactate ferricytochrome c oxidoreductase</fullName>
    </alternativeName>
</protein>
<dbReference type="eggNOG" id="KOG0537">
    <property type="taxonomic scope" value="Eukaryota"/>
</dbReference>
<dbReference type="PRINTS" id="PR00363">
    <property type="entry name" value="CYTOCHROMEB5"/>
</dbReference>
<comment type="similarity">
    <text evidence="16">In the N-terminal section; belongs to the cytochrome b5 family.</text>
</comment>
<evidence type="ECO:0000256" key="2">
    <source>
        <dbReference type="ARBA" id="ARBA00001970"/>
    </source>
</evidence>
<evidence type="ECO:0000259" key="24">
    <source>
        <dbReference type="PROSITE" id="PS51349"/>
    </source>
</evidence>
<evidence type="ECO:0000313" key="25">
    <source>
        <dbReference type="EMBL" id="EGS23673.1"/>
    </source>
</evidence>
<dbReference type="SMART" id="SM01117">
    <property type="entry name" value="Cyt-b5"/>
    <property type="match status" value="1"/>
</dbReference>
<dbReference type="FunFam" id="3.20.20.70:FF:000062">
    <property type="entry name" value="Cytochrome b2, mitochondrial, putative"/>
    <property type="match status" value="1"/>
</dbReference>
<dbReference type="HOGENOM" id="CLU_020639_1_1_1"/>
<dbReference type="FunFam" id="3.10.120.10:FF:000009">
    <property type="entry name" value="Cytochrome b2, mitochondrial, putative"/>
    <property type="match status" value="1"/>
</dbReference>
<dbReference type="Gene3D" id="3.10.120.10">
    <property type="entry name" value="Cytochrome b5-like heme/steroid binding domain"/>
    <property type="match status" value="1"/>
</dbReference>
<evidence type="ECO:0000256" key="20">
    <source>
        <dbReference type="ARBA" id="ARBA00078774"/>
    </source>
</evidence>
<keyword evidence="12" id="KW-0408">Iron</keyword>
<evidence type="ECO:0000256" key="1">
    <source>
        <dbReference type="ARBA" id="ARBA00001917"/>
    </source>
</evidence>
<comment type="subunit">
    <text evidence="4">Homotetramer.</text>
</comment>
<evidence type="ECO:0000256" key="16">
    <source>
        <dbReference type="ARBA" id="ARBA00061589"/>
    </source>
</evidence>
<gene>
    <name evidence="25" type="ORF">CTHT_0003700</name>
</gene>
<evidence type="ECO:0000256" key="5">
    <source>
        <dbReference type="ARBA" id="ARBA00022448"/>
    </source>
</evidence>
<dbReference type="InterPro" id="IPR037458">
    <property type="entry name" value="L-MDH/L-LDH_FMN-bd"/>
</dbReference>
<evidence type="ECO:0000256" key="21">
    <source>
        <dbReference type="ARBA" id="ARBA00078938"/>
    </source>
</evidence>
<comment type="similarity">
    <text evidence="15">In the C-terminal section; belongs to the FMN-dependent alpha-hydroxy acid dehydrogenase family.</text>
</comment>
<evidence type="ECO:0000256" key="8">
    <source>
        <dbReference type="ARBA" id="ARBA00022643"/>
    </source>
</evidence>
<evidence type="ECO:0000256" key="14">
    <source>
        <dbReference type="ARBA" id="ARBA00052399"/>
    </source>
</evidence>
<evidence type="ECO:0000256" key="19">
    <source>
        <dbReference type="ARBA" id="ARBA00075949"/>
    </source>
</evidence>
<evidence type="ECO:0000256" key="17">
    <source>
        <dbReference type="ARBA" id="ARBA00066458"/>
    </source>
</evidence>
<dbReference type="SUPFAM" id="SSF51395">
    <property type="entry name" value="FMN-linked oxidoreductases"/>
    <property type="match status" value="1"/>
</dbReference>
<dbReference type="PROSITE" id="PS50255">
    <property type="entry name" value="CYTOCHROME_B5_2"/>
    <property type="match status" value="1"/>
</dbReference>
<dbReference type="Pfam" id="PF01070">
    <property type="entry name" value="FMN_dh"/>
    <property type="match status" value="1"/>
</dbReference>
<dbReference type="EC" id="1.1.2.3" evidence="17"/>
<accession>G0RZP5</accession>
<keyword evidence="13" id="KW-0496">Mitochondrion</keyword>
<dbReference type="PANTHER" id="PTHR10578">
    <property type="entry name" value="S -2-HYDROXY-ACID OXIDASE-RELATED"/>
    <property type="match status" value="1"/>
</dbReference>
<feature type="domain" description="FMN hydroxy acid dehydrogenase" evidence="24">
    <location>
        <begin position="133"/>
        <end position="517"/>
    </location>
</feature>
<dbReference type="OMA" id="WSYVAGG"/>
<dbReference type="PROSITE" id="PS00191">
    <property type="entry name" value="CYTOCHROME_B5_1"/>
    <property type="match status" value="1"/>
</dbReference>
<dbReference type="PROSITE" id="PS51349">
    <property type="entry name" value="FMN_HYDROXY_ACID_DH_2"/>
    <property type="match status" value="1"/>
</dbReference>
<evidence type="ECO:0000256" key="13">
    <source>
        <dbReference type="ARBA" id="ARBA00023128"/>
    </source>
</evidence>
<keyword evidence="6" id="KW-0349">Heme</keyword>
<dbReference type="InterPro" id="IPR001199">
    <property type="entry name" value="Cyt_B5-like_heme/steroid-bd"/>
</dbReference>
<evidence type="ECO:0000256" key="10">
    <source>
        <dbReference type="ARBA" id="ARBA00022946"/>
    </source>
</evidence>
<name>G0RZP5_CHATD</name>
<proteinExistence type="inferred from homology"/>
<reference evidence="25 26" key="1">
    <citation type="journal article" date="2011" name="Cell">
        <title>Insight into structure and assembly of the nuclear pore complex by utilizing the genome of a eukaryotic thermophile.</title>
        <authorList>
            <person name="Amlacher S."/>
            <person name="Sarges P."/>
            <person name="Flemming D."/>
            <person name="van Noort V."/>
            <person name="Kunze R."/>
            <person name="Devos D.P."/>
            <person name="Arumugam M."/>
            <person name="Bork P."/>
            <person name="Hurt E."/>
        </authorList>
    </citation>
    <scope>NUCLEOTIDE SEQUENCE [LARGE SCALE GENOMIC DNA]</scope>
    <source>
        <strain evidence="26">DSM 1495 / CBS 144.50 / IMI 039719</strain>
    </source>
</reference>
<dbReference type="Proteomes" id="UP000008066">
    <property type="component" value="Unassembled WGS sequence"/>
</dbReference>
<evidence type="ECO:0000256" key="6">
    <source>
        <dbReference type="ARBA" id="ARBA00022617"/>
    </source>
</evidence>
<dbReference type="InterPro" id="IPR036400">
    <property type="entry name" value="Cyt_B5-like_heme/steroid_sf"/>
</dbReference>
<dbReference type="EMBL" id="GL988032">
    <property type="protein sequence ID" value="EGS23673.1"/>
    <property type="molecule type" value="Genomic_DNA"/>
</dbReference>
<dbReference type="STRING" id="759272.G0RZP5"/>
<evidence type="ECO:0000256" key="9">
    <source>
        <dbReference type="ARBA" id="ARBA00022723"/>
    </source>
</evidence>
<dbReference type="GeneID" id="18254408"/>
<dbReference type="RefSeq" id="XP_006690915.1">
    <property type="nucleotide sequence ID" value="XM_006690852.1"/>
</dbReference>
<sequence>MHPLQSDSFGWEFSFADFTVVKLSMKRRYAKSNELNVAKHTSQESCWVVLHGKVYDVTEFLPEHPGGSRIILQLAGRDATAEFDPIHPPGTLEDNLKPEACLGSVPPDELKKLQRHSSPSKKGADKEVKVPPPPLHTLLNMDDIEAAAKSQVSKKCWAYYFSAADDLISKSYNTEAYRKIHLRPRVFIDVTSCSTATTLLGHPVGTPLYVSPAAMARLAHPDGEAGIARGISRFGAMQLVSHNASMSPEQIVADAKPGQIFGWQIYVQNNRAKSEAMLERITRMRDKYKCIVLTLDAPVPSKREHDEKAALEAAMQFNPNPSPTGGAAAKQTTGSDKPNAAAGSGIGQQMFFGTAADLTWHTTLPWLAKHARGLPIVLKGIQTHEDAYLAARYARAHPGTVQAIILSNHGGRSVDTAPPAVHTLLEIRKYCPEVFDVIEVWVDGGVKRGTDVVKALCLGAKAVGVGRPALWGLGAGGWKGVERVFEIFQDEIVTCMKMLGARNLSELGPHFLNTRMVERDIYDGPSNIDRLGLWEPQTPSRAKL</sequence>
<dbReference type="eggNOG" id="KOG0538">
    <property type="taxonomic scope" value="Eukaryota"/>
</dbReference>
<dbReference type="GO" id="GO:0005758">
    <property type="term" value="C:mitochondrial intermembrane space"/>
    <property type="evidence" value="ECO:0007669"/>
    <property type="project" value="UniProtKB-SubCell"/>
</dbReference>
<feature type="region of interest" description="Disordered" evidence="22">
    <location>
        <begin position="317"/>
        <end position="342"/>
    </location>
</feature>
<organism evidence="26">
    <name type="scientific">Chaetomium thermophilum (strain DSM 1495 / CBS 144.50 / IMI 039719)</name>
    <name type="common">Thermochaetoides thermophila</name>
    <dbReference type="NCBI Taxonomy" id="759272"/>
    <lineage>
        <taxon>Eukaryota</taxon>
        <taxon>Fungi</taxon>
        <taxon>Dikarya</taxon>
        <taxon>Ascomycota</taxon>
        <taxon>Pezizomycotina</taxon>
        <taxon>Sordariomycetes</taxon>
        <taxon>Sordariomycetidae</taxon>
        <taxon>Sordariales</taxon>
        <taxon>Chaetomiaceae</taxon>
        <taxon>Thermochaetoides</taxon>
    </lineage>
</organism>
<dbReference type="OrthoDB" id="1925334at2759"/>
<dbReference type="InterPro" id="IPR000262">
    <property type="entry name" value="FMN-dep_DH"/>
</dbReference>
<dbReference type="Gene3D" id="3.20.20.70">
    <property type="entry name" value="Aldolase class I"/>
    <property type="match status" value="1"/>
</dbReference>
<feature type="region of interest" description="Disordered" evidence="22">
    <location>
        <begin position="110"/>
        <end position="133"/>
    </location>
</feature>
<comment type="subcellular location">
    <subcellularLocation>
        <location evidence="3">Mitochondrion intermembrane space</location>
    </subcellularLocation>
</comment>
<dbReference type="CDD" id="cd02922">
    <property type="entry name" value="FCB2_FMN"/>
    <property type="match status" value="1"/>
</dbReference>
<dbReference type="GO" id="GO:0046872">
    <property type="term" value="F:metal ion binding"/>
    <property type="evidence" value="ECO:0007669"/>
    <property type="project" value="UniProtKB-KW"/>
</dbReference>
<evidence type="ECO:0000256" key="3">
    <source>
        <dbReference type="ARBA" id="ARBA00004569"/>
    </source>
</evidence>
<comment type="cofactor">
    <cofactor evidence="1">
        <name>FMN</name>
        <dbReference type="ChEBI" id="CHEBI:58210"/>
    </cofactor>
</comment>
<feature type="domain" description="Cytochrome b5 heme-binding" evidence="23">
    <location>
        <begin position="37"/>
        <end position="106"/>
    </location>
</feature>
<comment type="cofactor">
    <cofactor evidence="2">
        <name>heme b</name>
        <dbReference type="ChEBI" id="CHEBI:60344"/>
    </cofactor>
</comment>
<evidence type="ECO:0000256" key="22">
    <source>
        <dbReference type="SAM" id="MobiDB-lite"/>
    </source>
</evidence>
<evidence type="ECO:0000313" key="26">
    <source>
        <dbReference type="Proteomes" id="UP000008066"/>
    </source>
</evidence>